<dbReference type="EMBL" id="AWWV01007218">
    <property type="protein sequence ID" value="OMO97456.1"/>
    <property type="molecule type" value="Genomic_DNA"/>
</dbReference>
<protein>
    <recommendedName>
        <fullName evidence="4">Rapid ALkalinization Factor</fullName>
    </recommendedName>
</protein>
<dbReference type="OrthoDB" id="962252at2759"/>
<feature type="chain" id="PRO_5012706654" description="Rapid ALkalinization Factor" evidence="1">
    <location>
        <begin position="26"/>
        <end position="120"/>
    </location>
</feature>
<dbReference type="Proteomes" id="UP000188268">
    <property type="component" value="Unassembled WGS sequence"/>
</dbReference>
<accession>A0A1R3JRI3</accession>
<dbReference type="Gramene" id="OMO97456">
    <property type="protein sequence ID" value="OMO97456"/>
    <property type="gene ID" value="CCACVL1_04553"/>
</dbReference>
<name>A0A1R3JRI3_COCAP</name>
<reference evidence="2 3" key="1">
    <citation type="submission" date="2013-09" db="EMBL/GenBank/DDBJ databases">
        <title>Corchorus capsularis genome sequencing.</title>
        <authorList>
            <person name="Alam M."/>
            <person name="Haque M.S."/>
            <person name="Islam M.S."/>
            <person name="Emdad E.M."/>
            <person name="Islam M.M."/>
            <person name="Ahmed B."/>
            <person name="Halim A."/>
            <person name="Hossen Q.M.M."/>
            <person name="Hossain M.Z."/>
            <person name="Ahmed R."/>
            <person name="Khan M.M."/>
            <person name="Islam R."/>
            <person name="Rashid M.M."/>
            <person name="Khan S.A."/>
            <person name="Rahman M.S."/>
            <person name="Alam M."/>
        </authorList>
    </citation>
    <scope>NUCLEOTIDE SEQUENCE [LARGE SCALE GENOMIC DNA]</scope>
    <source>
        <strain evidence="3">cv. CVL-1</strain>
        <tissue evidence="2">Whole seedling</tissue>
    </source>
</reference>
<proteinExistence type="predicted"/>
<evidence type="ECO:0000256" key="1">
    <source>
        <dbReference type="SAM" id="SignalP"/>
    </source>
</evidence>
<organism evidence="2 3">
    <name type="scientific">Corchorus capsularis</name>
    <name type="common">Jute</name>
    <dbReference type="NCBI Taxonomy" id="210143"/>
    <lineage>
        <taxon>Eukaryota</taxon>
        <taxon>Viridiplantae</taxon>
        <taxon>Streptophyta</taxon>
        <taxon>Embryophyta</taxon>
        <taxon>Tracheophyta</taxon>
        <taxon>Spermatophyta</taxon>
        <taxon>Magnoliopsida</taxon>
        <taxon>eudicotyledons</taxon>
        <taxon>Gunneridae</taxon>
        <taxon>Pentapetalae</taxon>
        <taxon>rosids</taxon>
        <taxon>malvids</taxon>
        <taxon>Malvales</taxon>
        <taxon>Malvaceae</taxon>
        <taxon>Grewioideae</taxon>
        <taxon>Apeibeae</taxon>
        <taxon>Corchorus</taxon>
    </lineage>
</organism>
<dbReference type="OMA" id="MLMESHI"/>
<comment type="caution">
    <text evidence="2">The sequence shown here is derived from an EMBL/GenBank/DDBJ whole genome shotgun (WGS) entry which is preliminary data.</text>
</comment>
<keyword evidence="3" id="KW-1185">Reference proteome</keyword>
<keyword evidence="1" id="KW-0732">Signal</keyword>
<evidence type="ECO:0000313" key="2">
    <source>
        <dbReference type="EMBL" id="OMO97456.1"/>
    </source>
</evidence>
<dbReference type="AlphaFoldDB" id="A0A1R3JRI3"/>
<evidence type="ECO:0000313" key="3">
    <source>
        <dbReference type="Proteomes" id="UP000188268"/>
    </source>
</evidence>
<feature type="signal peptide" evidence="1">
    <location>
        <begin position="1"/>
        <end position="25"/>
    </location>
</feature>
<gene>
    <name evidence="2" type="ORF">CCACVL1_04553</name>
</gene>
<evidence type="ECO:0008006" key="4">
    <source>
        <dbReference type="Google" id="ProtNLM"/>
    </source>
</evidence>
<sequence>MRVHNLLAILSCVMLMLFHISCCRADALTEKILSNASYGCSGGGRLRDDSRIGEDMEVEMLMESHISRMLIGGNGKPTIDFTKAAQQTLNCGAGTQYGPCVNGKKVPNNCSTFNRVCQKK</sequence>